<dbReference type="GO" id="GO:0005634">
    <property type="term" value="C:nucleus"/>
    <property type="evidence" value="ECO:0007669"/>
    <property type="project" value="TreeGrafter"/>
</dbReference>
<protein>
    <recommendedName>
        <fullName evidence="1">DUF7082 domain-containing protein</fullName>
    </recommendedName>
</protein>
<evidence type="ECO:0000259" key="1">
    <source>
        <dbReference type="Pfam" id="PF23305"/>
    </source>
</evidence>
<feature type="domain" description="DUF7082" evidence="1">
    <location>
        <begin position="265"/>
        <end position="408"/>
    </location>
</feature>
<evidence type="ECO:0000313" key="2">
    <source>
        <dbReference type="EMBL" id="KAE8390115.1"/>
    </source>
</evidence>
<proteinExistence type="predicted"/>
<gene>
    <name evidence="2" type="ORF">BDV23DRAFT_183810</name>
</gene>
<reference evidence="2" key="1">
    <citation type="submission" date="2019-04" db="EMBL/GenBank/DDBJ databases">
        <title>Friends and foes A comparative genomics studyof 23 Aspergillus species from section Flavi.</title>
        <authorList>
            <consortium name="DOE Joint Genome Institute"/>
            <person name="Kjaerbolling I."/>
            <person name="Vesth T."/>
            <person name="Frisvad J.C."/>
            <person name="Nybo J.L."/>
            <person name="Theobald S."/>
            <person name="Kildgaard S."/>
            <person name="Isbrandt T."/>
            <person name="Kuo A."/>
            <person name="Sato A."/>
            <person name="Lyhne E.K."/>
            <person name="Kogle M.E."/>
            <person name="Wiebenga A."/>
            <person name="Kun R.S."/>
            <person name="Lubbers R.J."/>
            <person name="Makela M.R."/>
            <person name="Barry K."/>
            <person name="Chovatia M."/>
            <person name="Clum A."/>
            <person name="Daum C."/>
            <person name="Haridas S."/>
            <person name="He G."/>
            <person name="LaButti K."/>
            <person name="Lipzen A."/>
            <person name="Mondo S."/>
            <person name="Riley R."/>
            <person name="Salamov A."/>
            <person name="Simmons B.A."/>
            <person name="Magnuson J.K."/>
            <person name="Henrissat B."/>
            <person name="Mortensen U.H."/>
            <person name="Larsen T.O."/>
            <person name="Devries R.P."/>
            <person name="Grigoriev I.V."/>
            <person name="Machida M."/>
            <person name="Baker S.E."/>
            <person name="Andersen M.R."/>
        </authorList>
    </citation>
    <scope>NUCLEOTIDE SEQUENCE [LARGE SCALE GENOMIC DNA]</scope>
    <source>
        <strain evidence="2">IBT 14317</strain>
    </source>
</reference>
<dbReference type="EMBL" id="ML735258">
    <property type="protein sequence ID" value="KAE8390115.1"/>
    <property type="molecule type" value="Genomic_DNA"/>
</dbReference>
<accession>A0A5N7C7L4</accession>
<name>A0A5N7C7L4_PETAA</name>
<dbReference type="AlphaFoldDB" id="A0A5N7C7L4"/>
<dbReference type="PANTHER" id="PTHR39463">
    <property type="entry name" value="MEDUSA"/>
    <property type="match status" value="1"/>
</dbReference>
<dbReference type="Pfam" id="PF23305">
    <property type="entry name" value="DUF7082"/>
    <property type="match status" value="1"/>
</dbReference>
<sequence length="460" mass="51514">MPRLESEDSGDRSLTPRLVQKVMLQPGVAYFFPDHGSQGTLVSVCVQATSVLPDVATEGRLGFGDVWAECIFSYLGFTGSMHKYMLSAYAPSQHMPQGTVIRVPLWFKPSQSAASAQTAVYVGLFTYQTEVSGVEDISEEVQPQQSKEYRTIFQAEQLSADIAAIEPIGFCIPDEDCALRETAKPPEYRVYEDQGSCLATQIFAYNRDTGRKPSHNPLAKVAGGLTQVDESEPIDFHQGLGPCAVAPLASMRHLISLKLQGFSVINLTTGWTKEETSRRRRIVKFRNQHRGPNHINICAEPVFNAGQSYHVGCISCIYWPSTNQFFITSTDIIRLLEVLLQKSIPTIEKNRIRQNLQRLHPCVVSKYDPETCQFAQWIFEFRNPEVLKVRKSVRLFRWCDLPAALVSILHQYGLEARFLDSGSRIHANQNKCQNALNAIAVPSQCPSLLCWQSSPGRTQP</sequence>
<dbReference type="PANTHER" id="PTHR39463:SF1">
    <property type="entry name" value="MEDUSA"/>
    <property type="match status" value="1"/>
</dbReference>
<dbReference type="OrthoDB" id="1751210at2759"/>
<dbReference type="Proteomes" id="UP000326877">
    <property type="component" value="Unassembled WGS sequence"/>
</dbReference>
<dbReference type="InterPro" id="IPR055509">
    <property type="entry name" value="DUF7082"/>
</dbReference>
<organism evidence="2">
    <name type="scientific">Petromyces alliaceus</name>
    <name type="common">Aspergillus alliaceus</name>
    <dbReference type="NCBI Taxonomy" id="209559"/>
    <lineage>
        <taxon>Eukaryota</taxon>
        <taxon>Fungi</taxon>
        <taxon>Dikarya</taxon>
        <taxon>Ascomycota</taxon>
        <taxon>Pezizomycotina</taxon>
        <taxon>Eurotiomycetes</taxon>
        <taxon>Eurotiomycetidae</taxon>
        <taxon>Eurotiales</taxon>
        <taxon>Aspergillaceae</taxon>
        <taxon>Aspergillus</taxon>
        <taxon>Aspergillus subgen. Circumdati</taxon>
    </lineage>
</organism>